<dbReference type="Proteomes" id="UP000887565">
    <property type="component" value="Unplaced"/>
</dbReference>
<evidence type="ECO:0000313" key="2">
    <source>
        <dbReference type="WBParaSite" id="nRc.2.0.1.t15986-RA"/>
    </source>
</evidence>
<accession>A0A915IQA0</accession>
<dbReference type="AlphaFoldDB" id="A0A915IQA0"/>
<name>A0A915IQA0_ROMCU</name>
<protein>
    <submittedName>
        <fullName evidence="2">Uncharacterized protein</fullName>
    </submittedName>
</protein>
<organism evidence="1 2">
    <name type="scientific">Romanomermis culicivorax</name>
    <name type="common">Nematode worm</name>
    <dbReference type="NCBI Taxonomy" id="13658"/>
    <lineage>
        <taxon>Eukaryota</taxon>
        <taxon>Metazoa</taxon>
        <taxon>Ecdysozoa</taxon>
        <taxon>Nematoda</taxon>
        <taxon>Enoplea</taxon>
        <taxon>Dorylaimia</taxon>
        <taxon>Mermithida</taxon>
        <taxon>Mermithoidea</taxon>
        <taxon>Mermithidae</taxon>
        <taxon>Romanomermis</taxon>
    </lineage>
</organism>
<sequence length="70" mass="8480">MYHREYFDENFDNIWNDYRHDPLDPLDILGFGMSQKVDEIRRLNIKIDKMANSMIGVQGLLERFMLDQKE</sequence>
<evidence type="ECO:0000313" key="1">
    <source>
        <dbReference type="Proteomes" id="UP000887565"/>
    </source>
</evidence>
<proteinExistence type="predicted"/>
<reference evidence="2" key="1">
    <citation type="submission" date="2022-11" db="UniProtKB">
        <authorList>
            <consortium name="WormBaseParasite"/>
        </authorList>
    </citation>
    <scope>IDENTIFICATION</scope>
</reference>
<keyword evidence="1" id="KW-1185">Reference proteome</keyword>
<dbReference type="WBParaSite" id="nRc.2.0.1.t15986-RA">
    <property type="protein sequence ID" value="nRc.2.0.1.t15986-RA"/>
    <property type="gene ID" value="nRc.2.0.1.g15986"/>
</dbReference>